<dbReference type="STRING" id="642492.Clole_0710"/>
<dbReference type="HOGENOM" id="CLU_1583562_0_0_9"/>
<dbReference type="AlphaFoldDB" id="F2JNU5"/>
<accession>F2JNU5</accession>
<dbReference type="Proteomes" id="UP000008467">
    <property type="component" value="Chromosome"/>
</dbReference>
<dbReference type="InterPro" id="IPR036582">
    <property type="entry name" value="Mao_N_sf"/>
</dbReference>
<reference evidence="2 3" key="1">
    <citation type="journal article" date="2011" name="J. Bacteriol.">
        <title>Complete genome sequence of the cellulose-degrading bacterium Cellulosilyticum lentocellum.</title>
        <authorList>
            <consortium name="US DOE Joint Genome Institute"/>
            <person name="Miller D.A."/>
            <person name="Suen G."/>
            <person name="Bruce D."/>
            <person name="Copeland A."/>
            <person name="Cheng J.F."/>
            <person name="Detter C."/>
            <person name="Goodwin L.A."/>
            <person name="Han C.S."/>
            <person name="Hauser L.J."/>
            <person name="Land M.L."/>
            <person name="Lapidus A."/>
            <person name="Lucas S."/>
            <person name="Meincke L."/>
            <person name="Pitluck S."/>
            <person name="Tapia R."/>
            <person name="Teshima H."/>
            <person name="Woyke T."/>
            <person name="Fox B.G."/>
            <person name="Angert E.R."/>
            <person name="Currie C.R."/>
        </authorList>
    </citation>
    <scope>NUCLEOTIDE SEQUENCE [LARGE SCALE GENOMIC DNA]</scope>
    <source>
        <strain evidence="3">ATCC 49066 / DSM 5427 / NCIMB 11756 / RHM5</strain>
    </source>
</reference>
<dbReference type="InterPro" id="IPR012854">
    <property type="entry name" value="Cu_amine_oxidase-like_N"/>
</dbReference>
<dbReference type="RefSeq" id="WP_013655744.1">
    <property type="nucleotide sequence ID" value="NC_015275.1"/>
</dbReference>
<evidence type="ECO:0000313" key="3">
    <source>
        <dbReference type="Proteomes" id="UP000008467"/>
    </source>
</evidence>
<name>F2JNU5_CELLD</name>
<dbReference type="Pfam" id="PF07833">
    <property type="entry name" value="Cu_amine_oxidN1"/>
    <property type="match status" value="1"/>
</dbReference>
<keyword evidence="3" id="KW-1185">Reference proteome</keyword>
<gene>
    <name evidence="2" type="ordered locus">Clole_0710</name>
</gene>
<evidence type="ECO:0000313" key="2">
    <source>
        <dbReference type="EMBL" id="ADZ82443.1"/>
    </source>
</evidence>
<sequence>MRLKKLGVILLGVTLFQGTILGEENKEYKLSEAVQKIINTEKKQVSDSSKMTFPEVDFYLGNQKIELSVPVMSVGGKTFLPVRAVGNALGVNVSYAPQHKVAYIDSGDVTLELPLYYNKAVKNGETVLTIEGAKVELYKGSAYLPIRFVGENLGYKVSYQEGKITFTK</sequence>
<dbReference type="Gene3D" id="3.30.457.10">
    <property type="entry name" value="Copper amine oxidase-like, N-terminal domain"/>
    <property type="match status" value="1"/>
</dbReference>
<protein>
    <submittedName>
        <fullName evidence="2">Copper amine oxidase-like domain-containing protein</fullName>
    </submittedName>
</protein>
<dbReference type="eggNOG" id="COG0860">
    <property type="taxonomic scope" value="Bacteria"/>
</dbReference>
<evidence type="ECO:0000259" key="1">
    <source>
        <dbReference type="Pfam" id="PF07833"/>
    </source>
</evidence>
<feature type="domain" description="Copper amine oxidase-like N-terminal" evidence="1">
    <location>
        <begin position="61"/>
        <end position="165"/>
    </location>
</feature>
<dbReference type="EMBL" id="CP002582">
    <property type="protein sequence ID" value="ADZ82443.1"/>
    <property type="molecule type" value="Genomic_DNA"/>
</dbReference>
<dbReference type="SUPFAM" id="SSF55383">
    <property type="entry name" value="Copper amine oxidase, domain N"/>
    <property type="match status" value="1"/>
</dbReference>
<proteinExistence type="predicted"/>
<dbReference type="KEGG" id="cle:Clole_0710"/>
<organism evidence="2 3">
    <name type="scientific">Cellulosilyticum lentocellum (strain ATCC 49066 / DSM 5427 / NCIMB 11756 / RHM5)</name>
    <name type="common">Clostridium lentocellum</name>
    <dbReference type="NCBI Taxonomy" id="642492"/>
    <lineage>
        <taxon>Bacteria</taxon>
        <taxon>Bacillati</taxon>
        <taxon>Bacillota</taxon>
        <taxon>Clostridia</taxon>
        <taxon>Lachnospirales</taxon>
        <taxon>Cellulosilyticaceae</taxon>
        <taxon>Cellulosilyticum</taxon>
    </lineage>
</organism>